<evidence type="ECO:0000313" key="2">
    <source>
        <dbReference type="EMBL" id="RHY29464.1"/>
    </source>
</evidence>
<reference evidence="2 3" key="1">
    <citation type="submission" date="2018-08" db="EMBL/GenBank/DDBJ databases">
        <title>Aphanomyces genome sequencing and annotation.</title>
        <authorList>
            <person name="Minardi D."/>
            <person name="Oidtmann B."/>
            <person name="Van Der Giezen M."/>
            <person name="Studholme D.J."/>
        </authorList>
    </citation>
    <scope>NUCLEOTIDE SEQUENCE [LARGE SCALE GENOMIC DNA]</scope>
    <source>
        <strain evidence="2 3">NJM0002</strain>
    </source>
</reference>
<dbReference type="Proteomes" id="UP000285060">
    <property type="component" value="Unassembled WGS sequence"/>
</dbReference>
<dbReference type="InterPro" id="IPR001849">
    <property type="entry name" value="PH_domain"/>
</dbReference>
<dbReference type="VEuPathDB" id="FungiDB:H310_04620"/>
<gene>
    <name evidence="2" type="ORF">DYB32_005116</name>
</gene>
<protein>
    <recommendedName>
        <fullName evidence="1">PH domain-containing protein</fullName>
    </recommendedName>
</protein>
<accession>A0A418AVC3</accession>
<keyword evidence="3" id="KW-1185">Reference proteome</keyword>
<dbReference type="EMBL" id="QUSY01000438">
    <property type="protein sequence ID" value="RHY29464.1"/>
    <property type="molecule type" value="Genomic_DNA"/>
</dbReference>
<dbReference type="SMART" id="SM00233">
    <property type="entry name" value="PH"/>
    <property type="match status" value="1"/>
</dbReference>
<comment type="caution">
    <text evidence="2">The sequence shown here is derived from an EMBL/GenBank/DDBJ whole genome shotgun (WGS) entry which is preliminary data.</text>
</comment>
<dbReference type="InterPro" id="IPR011993">
    <property type="entry name" value="PH-like_dom_sf"/>
</dbReference>
<evidence type="ECO:0000313" key="3">
    <source>
        <dbReference type="Proteomes" id="UP000285060"/>
    </source>
</evidence>
<dbReference type="PROSITE" id="PS50003">
    <property type="entry name" value="PH_DOMAIN"/>
    <property type="match status" value="1"/>
</dbReference>
<dbReference type="AlphaFoldDB" id="A0A418AVC3"/>
<dbReference type="Pfam" id="PF00169">
    <property type="entry name" value="PH"/>
    <property type="match status" value="1"/>
</dbReference>
<organism evidence="2 3">
    <name type="scientific">Aphanomyces invadans</name>
    <dbReference type="NCBI Taxonomy" id="157072"/>
    <lineage>
        <taxon>Eukaryota</taxon>
        <taxon>Sar</taxon>
        <taxon>Stramenopiles</taxon>
        <taxon>Oomycota</taxon>
        <taxon>Saprolegniomycetes</taxon>
        <taxon>Saprolegniales</taxon>
        <taxon>Verrucalvaceae</taxon>
        <taxon>Aphanomyces</taxon>
    </lineage>
</organism>
<name>A0A418AVC3_9STRA</name>
<feature type="domain" description="PH" evidence="1">
    <location>
        <begin position="57"/>
        <end position="187"/>
    </location>
</feature>
<dbReference type="Gene3D" id="2.30.29.30">
    <property type="entry name" value="Pleckstrin-homology domain (PH domain)/Phosphotyrosine-binding domain (PTB)"/>
    <property type="match status" value="1"/>
</dbReference>
<dbReference type="CDD" id="cd00821">
    <property type="entry name" value="PH"/>
    <property type="match status" value="1"/>
</dbReference>
<proteinExistence type="predicted"/>
<sequence length="218" mass="25247">MDSVWTSHPQPNVVDRLPMAAHQKLVHGDSNPSNAEYMNSDTPNMALPVEDDTDENTIRVFGWMHKQGTRVIRGTATSRLPQISRWNCTLLGPGAKSWRRRFFCLEGQKIYYFHEPVDARKYFNSRNPELCIGSIDLRTAFKLEQSDRLDLPSKGLVIHTKIRKWLVCPETDAEFNMWFDALEETIMTNDAGNVVKRHLPNVREYVMKGRTRYAFPSF</sequence>
<dbReference type="SUPFAM" id="SSF50729">
    <property type="entry name" value="PH domain-like"/>
    <property type="match status" value="1"/>
</dbReference>
<evidence type="ECO:0000259" key="1">
    <source>
        <dbReference type="PROSITE" id="PS50003"/>
    </source>
</evidence>